<dbReference type="AlphaFoldDB" id="A0A8J3TSF2"/>
<feature type="compositionally biased region" description="Acidic residues" evidence="1">
    <location>
        <begin position="32"/>
        <end position="42"/>
    </location>
</feature>
<name>A0A8J3TSF2_9ACTN</name>
<organism evidence="2 3">
    <name type="scientific">Planotetraspora mira</name>
    <dbReference type="NCBI Taxonomy" id="58121"/>
    <lineage>
        <taxon>Bacteria</taxon>
        <taxon>Bacillati</taxon>
        <taxon>Actinomycetota</taxon>
        <taxon>Actinomycetes</taxon>
        <taxon>Streptosporangiales</taxon>
        <taxon>Streptosporangiaceae</taxon>
        <taxon>Planotetraspora</taxon>
    </lineage>
</organism>
<keyword evidence="3" id="KW-1185">Reference proteome</keyword>
<evidence type="ECO:0000313" key="3">
    <source>
        <dbReference type="Proteomes" id="UP000650628"/>
    </source>
</evidence>
<gene>
    <name evidence="2" type="ORF">Pmi06nite_31410</name>
</gene>
<dbReference type="EMBL" id="BOOO01000016">
    <property type="protein sequence ID" value="GII29699.1"/>
    <property type="molecule type" value="Genomic_DNA"/>
</dbReference>
<protein>
    <submittedName>
        <fullName evidence="2">Uncharacterized protein</fullName>
    </submittedName>
</protein>
<proteinExistence type="predicted"/>
<evidence type="ECO:0000313" key="2">
    <source>
        <dbReference type="EMBL" id="GII29699.1"/>
    </source>
</evidence>
<dbReference type="Proteomes" id="UP000650628">
    <property type="component" value="Unassembled WGS sequence"/>
</dbReference>
<feature type="compositionally biased region" description="Basic and acidic residues" evidence="1">
    <location>
        <begin position="13"/>
        <end position="31"/>
    </location>
</feature>
<comment type="caution">
    <text evidence="2">The sequence shown here is derived from an EMBL/GenBank/DDBJ whole genome shotgun (WGS) entry which is preliminary data.</text>
</comment>
<reference evidence="2 3" key="1">
    <citation type="submission" date="2021-01" db="EMBL/GenBank/DDBJ databases">
        <title>Whole genome shotgun sequence of Planotetraspora mira NBRC 15435.</title>
        <authorList>
            <person name="Komaki H."/>
            <person name="Tamura T."/>
        </authorList>
    </citation>
    <scope>NUCLEOTIDE SEQUENCE [LARGE SCALE GENOMIC DNA]</scope>
    <source>
        <strain evidence="2 3">NBRC 15435</strain>
    </source>
</reference>
<sequence>MAGVGQLRRRHVRREDRQLTATAERHHPHADEDGETGYDEDDQHIRIVPQLARVRALKT</sequence>
<feature type="region of interest" description="Disordered" evidence="1">
    <location>
        <begin position="1"/>
        <end position="45"/>
    </location>
</feature>
<accession>A0A8J3TSF2</accession>
<evidence type="ECO:0000256" key="1">
    <source>
        <dbReference type="SAM" id="MobiDB-lite"/>
    </source>
</evidence>